<dbReference type="SUPFAM" id="SSF51658">
    <property type="entry name" value="Xylose isomerase-like"/>
    <property type="match status" value="1"/>
</dbReference>
<dbReference type="RefSeq" id="WP_066326963.1">
    <property type="nucleotide sequence ID" value="NZ_LWSG01000003.1"/>
</dbReference>
<keyword evidence="3" id="KW-1185">Reference proteome</keyword>
<dbReference type="Gene3D" id="3.20.20.150">
    <property type="entry name" value="Divalent-metal-dependent TIM barrel enzymes"/>
    <property type="match status" value="1"/>
</dbReference>
<dbReference type="InterPro" id="IPR050312">
    <property type="entry name" value="IolE/XylAMocC-like"/>
</dbReference>
<dbReference type="InterPro" id="IPR036237">
    <property type="entry name" value="Xyl_isomerase-like_sf"/>
</dbReference>
<organism evidence="2 3">
    <name type="scientific">Metabacillus litoralis</name>
    <dbReference type="NCBI Taxonomy" id="152268"/>
    <lineage>
        <taxon>Bacteria</taxon>
        <taxon>Bacillati</taxon>
        <taxon>Bacillota</taxon>
        <taxon>Bacilli</taxon>
        <taxon>Bacillales</taxon>
        <taxon>Bacillaceae</taxon>
        <taxon>Metabacillus</taxon>
    </lineage>
</organism>
<dbReference type="EMBL" id="LWSG01000003">
    <property type="protein sequence ID" value="OAS88458.1"/>
    <property type="molecule type" value="Genomic_DNA"/>
</dbReference>
<dbReference type="OrthoDB" id="9779184at2"/>
<dbReference type="AlphaFoldDB" id="A0A179T599"/>
<evidence type="ECO:0000313" key="2">
    <source>
        <dbReference type="EMBL" id="OAS88458.1"/>
    </source>
</evidence>
<dbReference type="PANTHER" id="PTHR12110">
    <property type="entry name" value="HYDROXYPYRUVATE ISOMERASE"/>
    <property type="match status" value="1"/>
</dbReference>
<comment type="caution">
    <text evidence="2">The sequence shown here is derived from an EMBL/GenBank/DDBJ whole genome shotgun (WGS) entry which is preliminary data.</text>
</comment>
<reference evidence="3" key="1">
    <citation type="submission" date="2016-04" db="EMBL/GenBank/DDBJ databases">
        <authorList>
            <person name="Lyu Z."/>
            <person name="Lyu W."/>
        </authorList>
    </citation>
    <scope>NUCLEOTIDE SEQUENCE [LARGE SCALE GENOMIC DNA]</scope>
    <source>
        <strain evidence="3">C44</strain>
    </source>
</reference>
<dbReference type="STRING" id="152268.A6K24_15480"/>
<protein>
    <recommendedName>
        <fullName evidence="1">Xylose isomerase-like TIM barrel domain-containing protein</fullName>
    </recommendedName>
</protein>
<proteinExistence type="predicted"/>
<accession>A0A179T599</accession>
<dbReference type="InterPro" id="IPR013022">
    <property type="entry name" value="Xyl_isomerase-like_TIM-brl"/>
</dbReference>
<sequence length="292" mass="32700">MNKKIGMRIPPKIGAGGMESVASWASSIGIDVIDVPYYNEEVKAIFEANGLEVGSIDGVGAVGQTKLLSKDEETRAEAVEALKNQMTEISRLGGKVMFMCLVPEDITMSRKEAFEIWKDTFPSIVNHAEENGIYIALEGWPGPAPYYPTLGCTPEMLRAMFNVIPSKHFGINYDPSHLVRLGIDHLRMLSEFGDRVNYCHGKDTEILHDEQYECGVIQATFGSKYDFSEGPWRYTIPGQGDVNWGKVAVRLEKIGYTGPISIELEDHRYWGSLEAEQQGIQKAKEHLEIYFK</sequence>
<evidence type="ECO:0000313" key="3">
    <source>
        <dbReference type="Proteomes" id="UP000078534"/>
    </source>
</evidence>
<gene>
    <name evidence="2" type="ORF">A6K24_15480</name>
</gene>
<evidence type="ECO:0000259" key="1">
    <source>
        <dbReference type="Pfam" id="PF01261"/>
    </source>
</evidence>
<feature type="domain" description="Xylose isomerase-like TIM barrel" evidence="1">
    <location>
        <begin position="27"/>
        <end position="287"/>
    </location>
</feature>
<dbReference type="PANTHER" id="PTHR12110:SF21">
    <property type="entry name" value="XYLOSE ISOMERASE-LIKE TIM BARREL DOMAIN-CONTAINING PROTEIN"/>
    <property type="match status" value="1"/>
</dbReference>
<name>A0A179T599_9BACI</name>
<dbReference type="Pfam" id="PF01261">
    <property type="entry name" value="AP_endonuc_2"/>
    <property type="match status" value="1"/>
</dbReference>
<dbReference type="Proteomes" id="UP000078534">
    <property type="component" value="Unassembled WGS sequence"/>
</dbReference>